<dbReference type="InterPro" id="IPR013154">
    <property type="entry name" value="ADH-like_N"/>
</dbReference>
<dbReference type="Gene3D" id="3.90.180.10">
    <property type="entry name" value="Medium-chain alcohol dehydrogenases, catalytic domain"/>
    <property type="match status" value="1"/>
</dbReference>
<evidence type="ECO:0000259" key="5">
    <source>
        <dbReference type="Pfam" id="PF08240"/>
    </source>
</evidence>
<dbReference type="Proteomes" id="UP000316639">
    <property type="component" value="Unassembled WGS sequence"/>
</dbReference>
<dbReference type="Pfam" id="PF16912">
    <property type="entry name" value="Glu_dehyd_C"/>
    <property type="match status" value="1"/>
</dbReference>
<dbReference type="InterPro" id="IPR011032">
    <property type="entry name" value="GroES-like_sf"/>
</dbReference>
<evidence type="ECO:0000256" key="3">
    <source>
        <dbReference type="ARBA" id="ARBA00022833"/>
    </source>
</evidence>
<dbReference type="SUPFAM" id="SSF51735">
    <property type="entry name" value="NAD(P)-binding Rossmann-fold domains"/>
    <property type="match status" value="1"/>
</dbReference>
<evidence type="ECO:0000313" key="8">
    <source>
        <dbReference type="Proteomes" id="UP000316639"/>
    </source>
</evidence>
<proteinExistence type="predicted"/>
<dbReference type="OrthoDB" id="9797931at2"/>
<keyword evidence="2" id="KW-0479">Metal-binding</keyword>
<dbReference type="Pfam" id="PF08240">
    <property type="entry name" value="ADH_N"/>
    <property type="match status" value="1"/>
</dbReference>
<dbReference type="RefSeq" id="WP_146358389.1">
    <property type="nucleotide sequence ID" value="NZ_VOBR01000029.1"/>
</dbReference>
<sequence length="339" mass="36293">MRALMVDPADAGSLSLDEVPDPVPLAGELLVEGLAIGICGTDREIVRGEFGTAGRLVLGHESLGRVLTPAGDFEVGDYVVGVVRRPDPVPCPACSRGEFDMCRNGEYTERGITGIDGYGSTLWTVPVDFTVRLDPVLHSVGVLVEPTSIVVKAWEQISRISARSWFEPSTVLITGAGPIGLLAAMIGVNRGLDVHVLDQATSGPKPSLVERLGATYHTSMPTKLFPDVAIEATGAPRLVFDVLDSVARNGIVCLTGVPSEERLTVDAGLLNRNMVLSNQVVFGTVNSNLWHYRAAAEILSRVDLSWLADLITRRVPLDGFVEAFETRPDDVKVVLDLSG</sequence>
<dbReference type="GO" id="GO:0046872">
    <property type="term" value="F:metal ion binding"/>
    <property type="evidence" value="ECO:0007669"/>
    <property type="project" value="UniProtKB-KW"/>
</dbReference>
<keyword evidence="4" id="KW-0560">Oxidoreductase</keyword>
<dbReference type="InterPro" id="IPR050129">
    <property type="entry name" value="Zn_alcohol_dh"/>
</dbReference>
<evidence type="ECO:0000259" key="6">
    <source>
        <dbReference type="Pfam" id="PF16912"/>
    </source>
</evidence>
<dbReference type="EMBL" id="VOBR01000029">
    <property type="protein sequence ID" value="TWP46880.1"/>
    <property type="molecule type" value="Genomic_DNA"/>
</dbReference>
<organism evidence="7 8">
    <name type="scientific">Lentzea tibetensis</name>
    <dbReference type="NCBI Taxonomy" id="2591470"/>
    <lineage>
        <taxon>Bacteria</taxon>
        <taxon>Bacillati</taxon>
        <taxon>Actinomycetota</taxon>
        <taxon>Actinomycetes</taxon>
        <taxon>Pseudonocardiales</taxon>
        <taxon>Pseudonocardiaceae</taxon>
        <taxon>Lentzea</taxon>
    </lineage>
</organism>
<accession>A0A563EJE9</accession>
<dbReference type="PANTHER" id="PTHR43401:SF2">
    <property type="entry name" value="L-THREONINE 3-DEHYDROGENASE"/>
    <property type="match status" value="1"/>
</dbReference>
<keyword evidence="3" id="KW-0862">Zinc</keyword>
<dbReference type="InterPro" id="IPR031640">
    <property type="entry name" value="Glu_dehyd_C"/>
</dbReference>
<name>A0A563EJE9_9PSEU</name>
<feature type="domain" description="Glucose dehydrogenase C-terminal" evidence="6">
    <location>
        <begin position="139"/>
        <end position="337"/>
    </location>
</feature>
<evidence type="ECO:0000256" key="1">
    <source>
        <dbReference type="ARBA" id="ARBA00001947"/>
    </source>
</evidence>
<keyword evidence="8" id="KW-1185">Reference proteome</keyword>
<reference evidence="7 8" key="1">
    <citation type="submission" date="2019-07" db="EMBL/GenBank/DDBJ databases">
        <title>Lentzea xizangensis sp. nov., isolated from Qinghai-Tibetan Plateau Soils.</title>
        <authorList>
            <person name="Huang J."/>
        </authorList>
    </citation>
    <scope>NUCLEOTIDE SEQUENCE [LARGE SCALE GENOMIC DNA]</scope>
    <source>
        <strain evidence="7 8">FXJ1.1311</strain>
    </source>
</reference>
<dbReference type="PANTHER" id="PTHR43401">
    <property type="entry name" value="L-THREONINE 3-DEHYDROGENASE"/>
    <property type="match status" value="1"/>
</dbReference>
<dbReference type="AlphaFoldDB" id="A0A563EJE9"/>
<dbReference type="SUPFAM" id="SSF50129">
    <property type="entry name" value="GroES-like"/>
    <property type="match status" value="1"/>
</dbReference>
<comment type="caution">
    <text evidence="7">The sequence shown here is derived from an EMBL/GenBank/DDBJ whole genome shotgun (WGS) entry which is preliminary data.</text>
</comment>
<dbReference type="CDD" id="cd08230">
    <property type="entry name" value="glucose_DH"/>
    <property type="match status" value="1"/>
</dbReference>
<protein>
    <submittedName>
        <fullName evidence="7">Theronine dehydrogenase</fullName>
    </submittedName>
</protein>
<evidence type="ECO:0000313" key="7">
    <source>
        <dbReference type="EMBL" id="TWP46880.1"/>
    </source>
</evidence>
<gene>
    <name evidence="7" type="ORF">FKR81_34300</name>
</gene>
<dbReference type="GO" id="GO:0016491">
    <property type="term" value="F:oxidoreductase activity"/>
    <property type="evidence" value="ECO:0007669"/>
    <property type="project" value="UniProtKB-KW"/>
</dbReference>
<dbReference type="Gene3D" id="3.40.50.720">
    <property type="entry name" value="NAD(P)-binding Rossmann-like Domain"/>
    <property type="match status" value="1"/>
</dbReference>
<evidence type="ECO:0000256" key="4">
    <source>
        <dbReference type="ARBA" id="ARBA00023002"/>
    </source>
</evidence>
<dbReference type="InterPro" id="IPR036291">
    <property type="entry name" value="NAD(P)-bd_dom_sf"/>
</dbReference>
<comment type="cofactor">
    <cofactor evidence="1">
        <name>Zn(2+)</name>
        <dbReference type="ChEBI" id="CHEBI:29105"/>
    </cofactor>
</comment>
<feature type="domain" description="Alcohol dehydrogenase-like N-terminal" evidence="5">
    <location>
        <begin position="26"/>
        <end position="133"/>
    </location>
</feature>
<evidence type="ECO:0000256" key="2">
    <source>
        <dbReference type="ARBA" id="ARBA00022723"/>
    </source>
</evidence>